<dbReference type="GO" id="GO:0042910">
    <property type="term" value="F:xenobiotic transmembrane transporter activity"/>
    <property type="evidence" value="ECO:0007669"/>
    <property type="project" value="InterPro"/>
</dbReference>
<evidence type="ECO:0000256" key="6">
    <source>
        <dbReference type="ARBA" id="ARBA00022989"/>
    </source>
</evidence>
<evidence type="ECO:0000256" key="10">
    <source>
        <dbReference type="SAM" id="Phobius"/>
    </source>
</evidence>
<protein>
    <recommendedName>
        <fullName evidence="9">Multidrug-efflux transporter</fullName>
    </recommendedName>
</protein>
<evidence type="ECO:0000256" key="7">
    <source>
        <dbReference type="ARBA" id="ARBA00023065"/>
    </source>
</evidence>
<feature type="transmembrane region" description="Helical" evidence="10">
    <location>
        <begin position="12"/>
        <end position="32"/>
    </location>
</feature>
<dbReference type="Pfam" id="PF01554">
    <property type="entry name" value="MatE"/>
    <property type="match status" value="2"/>
</dbReference>
<comment type="caution">
    <text evidence="11">The sequence shown here is derived from an EMBL/GenBank/DDBJ whole genome shotgun (WGS) entry which is preliminary data.</text>
</comment>
<proteinExistence type="predicted"/>
<dbReference type="NCBIfam" id="TIGR00797">
    <property type="entry name" value="matE"/>
    <property type="match status" value="1"/>
</dbReference>
<dbReference type="GO" id="GO:0015297">
    <property type="term" value="F:antiporter activity"/>
    <property type="evidence" value="ECO:0007669"/>
    <property type="project" value="UniProtKB-KW"/>
</dbReference>
<keyword evidence="5 10" id="KW-0812">Transmembrane</keyword>
<keyword evidence="7" id="KW-0406">Ion transport</keyword>
<dbReference type="PIRSF" id="PIRSF006603">
    <property type="entry name" value="DinF"/>
    <property type="match status" value="1"/>
</dbReference>
<dbReference type="InterPro" id="IPR050222">
    <property type="entry name" value="MATE_MdtK"/>
</dbReference>
<feature type="transmembrane region" description="Helical" evidence="10">
    <location>
        <begin position="412"/>
        <end position="432"/>
    </location>
</feature>
<feature type="transmembrane region" description="Helical" evidence="10">
    <location>
        <begin position="239"/>
        <end position="263"/>
    </location>
</feature>
<dbReference type="EMBL" id="BAABLX010000029">
    <property type="protein sequence ID" value="GAA4953076.1"/>
    <property type="molecule type" value="Genomic_DNA"/>
</dbReference>
<feature type="transmembrane region" description="Helical" evidence="10">
    <location>
        <begin position="52"/>
        <end position="73"/>
    </location>
</feature>
<dbReference type="InterPro" id="IPR002528">
    <property type="entry name" value="MATE_fam"/>
</dbReference>
<dbReference type="AlphaFoldDB" id="A0AAV3U739"/>
<keyword evidence="3" id="KW-0050">Antiport</keyword>
<keyword evidence="8 10" id="KW-0472">Membrane</keyword>
<feature type="transmembrane region" description="Helical" evidence="10">
    <location>
        <begin position="93"/>
        <end position="114"/>
    </location>
</feature>
<evidence type="ECO:0000256" key="9">
    <source>
        <dbReference type="ARBA" id="ARBA00031636"/>
    </source>
</evidence>
<evidence type="ECO:0000313" key="11">
    <source>
        <dbReference type="EMBL" id="GAA4953076.1"/>
    </source>
</evidence>
<evidence type="ECO:0000256" key="3">
    <source>
        <dbReference type="ARBA" id="ARBA00022449"/>
    </source>
</evidence>
<feature type="transmembrane region" description="Helical" evidence="10">
    <location>
        <begin position="199"/>
        <end position="218"/>
    </location>
</feature>
<feature type="transmembrane region" description="Helical" evidence="10">
    <location>
        <begin position="388"/>
        <end position="406"/>
    </location>
</feature>
<dbReference type="PANTHER" id="PTHR43298">
    <property type="entry name" value="MULTIDRUG RESISTANCE PROTEIN NORM-RELATED"/>
    <property type="match status" value="1"/>
</dbReference>
<keyword evidence="2" id="KW-0813">Transport</keyword>
<feature type="transmembrane region" description="Helical" evidence="10">
    <location>
        <begin position="283"/>
        <end position="300"/>
    </location>
</feature>
<feature type="transmembrane region" description="Helical" evidence="10">
    <location>
        <begin position="126"/>
        <end position="148"/>
    </location>
</feature>
<evidence type="ECO:0000256" key="8">
    <source>
        <dbReference type="ARBA" id="ARBA00023136"/>
    </source>
</evidence>
<comment type="subcellular location">
    <subcellularLocation>
        <location evidence="1">Cell inner membrane</location>
        <topology evidence="1">Multi-pass membrane protein</topology>
    </subcellularLocation>
</comment>
<evidence type="ECO:0000256" key="2">
    <source>
        <dbReference type="ARBA" id="ARBA00022448"/>
    </source>
</evidence>
<dbReference type="GO" id="GO:0006811">
    <property type="term" value="P:monoatomic ion transport"/>
    <property type="evidence" value="ECO:0007669"/>
    <property type="project" value="UniProtKB-KW"/>
</dbReference>
<evidence type="ECO:0000256" key="4">
    <source>
        <dbReference type="ARBA" id="ARBA00022475"/>
    </source>
</evidence>
<evidence type="ECO:0000256" key="1">
    <source>
        <dbReference type="ARBA" id="ARBA00004429"/>
    </source>
</evidence>
<name>A0AAV3U739_9ALTE</name>
<accession>A0AAV3U739</accession>
<feature type="transmembrane region" description="Helical" evidence="10">
    <location>
        <begin position="349"/>
        <end position="367"/>
    </location>
</feature>
<gene>
    <name evidence="11" type="ORF">GCM10025791_37500</name>
</gene>
<dbReference type="RefSeq" id="WP_345426057.1">
    <property type="nucleotide sequence ID" value="NZ_AP031496.1"/>
</dbReference>
<dbReference type="GO" id="GO:0005886">
    <property type="term" value="C:plasma membrane"/>
    <property type="evidence" value="ECO:0007669"/>
    <property type="project" value="UniProtKB-SubCell"/>
</dbReference>
<dbReference type="InterPro" id="IPR048279">
    <property type="entry name" value="MdtK-like"/>
</dbReference>
<keyword evidence="6 10" id="KW-1133">Transmembrane helix</keyword>
<organism evidence="11 12">
    <name type="scientific">Halioxenophilus aromaticivorans</name>
    <dbReference type="NCBI Taxonomy" id="1306992"/>
    <lineage>
        <taxon>Bacteria</taxon>
        <taxon>Pseudomonadati</taxon>
        <taxon>Pseudomonadota</taxon>
        <taxon>Gammaproteobacteria</taxon>
        <taxon>Alteromonadales</taxon>
        <taxon>Alteromonadaceae</taxon>
        <taxon>Halioxenophilus</taxon>
    </lineage>
</organism>
<dbReference type="CDD" id="cd13131">
    <property type="entry name" value="MATE_NorM_like"/>
    <property type="match status" value="1"/>
</dbReference>
<keyword evidence="4" id="KW-1003">Cell membrane</keyword>
<feature type="transmembrane region" description="Helical" evidence="10">
    <location>
        <begin position="160"/>
        <end position="179"/>
    </location>
</feature>
<dbReference type="PANTHER" id="PTHR43298:SF2">
    <property type="entry name" value="FMN_FAD EXPORTER YEEO-RELATED"/>
    <property type="match status" value="1"/>
</dbReference>
<sequence>MKNPTQHEVITIARMGVPLIICHIAIIGMGATDTIFSGLVSTQDLAGLAIGAAIWGALAVFVMGMCGATATIAAQYHGGGRYSRIGFQVHQTAWIGVAAIILVCLALVTSQLWLPAIQPPGPITDIAWRYLTILSLGSVGFLIFVVLVNACEAVGDMAMAMAAYGLLFILNALFDYLFVFGKLGLPAMGAKGCAWASVVAYWVAAIGVALVLQGKAQYRRYHLFTKAWRPHWPTIKKHIAISVPLAIGSGGEVFFFTSVALMVSPFGQVAVAGHQVVINYSSLVYMIPLGFSVAVCIRCAQLRGAKQFQAATFSAFTGVKVALAVAVTTIAITVLARTLIAKVYSPDPAVQQLASQLLLVCVVYQLFDAVQVSSWGGLRGFGDTKIPMFMQLTAYWLCGFPLGYALANYAELGVFGFWWGIVVGLMIAAVLLHTRLHWLAKRTCSN</sequence>
<reference evidence="12" key="1">
    <citation type="journal article" date="2019" name="Int. J. Syst. Evol. Microbiol.">
        <title>The Global Catalogue of Microorganisms (GCM) 10K type strain sequencing project: providing services to taxonomists for standard genome sequencing and annotation.</title>
        <authorList>
            <consortium name="The Broad Institute Genomics Platform"/>
            <consortium name="The Broad Institute Genome Sequencing Center for Infectious Disease"/>
            <person name="Wu L."/>
            <person name="Ma J."/>
        </authorList>
    </citation>
    <scope>NUCLEOTIDE SEQUENCE [LARGE SCALE GENOMIC DNA]</scope>
    <source>
        <strain evidence="12">JCM 19134</strain>
    </source>
</reference>
<evidence type="ECO:0000256" key="5">
    <source>
        <dbReference type="ARBA" id="ARBA00022692"/>
    </source>
</evidence>
<evidence type="ECO:0000313" key="12">
    <source>
        <dbReference type="Proteomes" id="UP001409585"/>
    </source>
</evidence>
<dbReference type="Proteomes" id="UP001409585">
    <property type="component" value="Unassembled WGS sequence"/>
</dbReference>
<feature type="transmembrane region" description="Helical" evidence="10">
    <location>
        <begin position="321"/>
        <end position="343"/>
    </location>
</feature>
<keyword evidence="12" id="KW-1185">Reference proteome</keyword>